<protein>
    <submittedName>
        <fullName evidence="12">Metal tolerance protein 4-like isoform X1</fullName>
    </submittedName>
</protein>
<dbReference type="InterPro" id="IPR027469">
    <property type="entry name" value="Cation_efflux_TMD_sf"/>
</dbReference>
<dbReference type="Pfam" id="PF01545">
    <property type="entry name" value="Cation_efflux"/>
    <property type="match status" value="1"/>
</dbReference>
<comment type="subcellular location">
    <subcellularLocation>
        <location evidence="2">Vacuole membrane</location>
        <topology evidence="2">Multi-pass membrane protein</topology>
    </subcellularLocation>
</comment>
<dbReference type="SUPFAM" id="SSF160240">
    <property type="entry name" value="Cation efflux protein cytoplasmic domain-like"/>
    <property type="match status" value="1"/>
</dbReference>
<dbReference type="RefSeq" id="XP_021812858.1">
    <property type="nucleotide sequence ID" value="XM_021957166.1"/>
</dbReference>
<dbReference type="Gramene" id="Pav_sc0000496.1_g160.1.mk:mrna">
    <property type="protein sequence ID" value="Pav_sc0000496.1_g160.1.mk:mrna"/>
    <property type="gene ID" value="Pav_sc0000496.1_g160.1.mk"/>
</dbReference>
<dbReference type="Proteomes" id="UP000515124">
    <property type="component" value="Unplaced"/>
</dbReference>
<feature type="transmembrane region" description="Helical" evidence="8">
    <location>
        <begin position="220"/>
        <end position="240"/>
    </location>
</feature>
<feature type="domain" description="Cation efflux protein cytoplasmic" evidence="10">
    <location>
        <begin position="322"/>
        <end position="388"/>
    </location>
</feature>
<evidence type="ECO:0000256" key="6">
    <source>
        <dbReference type="ARBA" id="ARBA00022989"/>
    </source>
</evidence>
<keyword evidence="5 8" id="KW-0812">Transmembrane</keyword>
<keyword evidence="4" id="KW-0926">Vacuole</keyword>
<evidence type="ECO:0000256" key="4">
    <source>
        <dbReference type="ARBA" id="ARBA00022554"/>
    </source>
</evidence>
<accession>A0A6P5SGC9</accession>
<feature type="domain" description="Cation efflux protein transmembrane" evidence="9">
    <location>
        <begin position="117"/>
        <end position="308"/>
    </location>
</feature>
<evidence type="ECO:0000256" key="2">
    <source>
        <dbReference type="ARBA" id="ARBA00004128"/>
    </source>
</evidence>
<dbReference type="SUPFAM" id="SSF161111">
    <property type="entry name" value="Cation efflux protein transmembrane domain-like"/>
    <property type="match status" value="1"/>
</dbReference>
<reference evidence="12" key="1">
    <citation type="submission" date="2025-08" db="UniProtKB">
        <authorList>
            <consortium name="RefSeq"/>
        </authorList>
    </citation>
    <scope>IDENTIFICATION</scope>
</reference>
<keyword evidence="3" id="KW-0813">Transport</keyword>
<dbReference type="PANTHER" id="PTHR43840">
    <property type="entry name" value="MITOCHONDRIAL METAL TRANSPORTER 1-RELATED"/>
    <property type="match status" value="1"/>
</dbReference>
<evidence type="ECO:0000256" key="1">
    <source>
        <dbReference type="ARBA" id="ARBA00003168"/>
    </source>
</evidence>
<sequence>MEGGLNHMIKTPLLSCEDEKANKHGLVGSSNSVAAMKCDFLSKLPDKVRSGFDPEAPFHLNLSKTTGLIEGEREYYEKQFATLRSFEEVDSLESPHVIDEEEDRKEQAQHERAMNISNWANIFLLAFKLYATPKSGSLAIAASTLDSLLDLMAGGILWFTHLSMKNINIYKYPIGKLRVQPVGIVIFAAVMATLGFQVLVQALEQLIKDKPSEKMTSENLILLYAIMLTATGVKLVLWCYCRSSGNTIVRTYAKDHYFDVVTNIVGLVAAVLGDKFCWRIDPVGAIILAFYTISNWSGTVLENAVSLVGQSAPPQMLQKLTYLILRHHSLIRRVDTVRAYTFGVLYFVEVDIELPEDLPLKEAHAIGELLQIKIEELPEVERAFVHLDYECYHKPEHSVLSRLPSSHA</sequence>
<dbReference type="InterPro" id="IPR036837">
    <property type="entry name" value="Cation_efflux_CTD_sf"/>
</dbReference>
<name>A0A6P5SGC9_PRUAV</name>
<evidence type="ECO:0000256" key="5">
    <source>
        <dbReference type="ARBA" id="ARBA00022692"/>
    </source>
</evidence>
<dbReference type="Gene3D" id="1.20.1510.10">
    <property type="entry name" value="Cation efflux protein transmembrane domain"/>
    <property type="match status" value="1"/>
</dbReference>
<dbReference type="PANTHER" id="PTHR43840:SF45">
    <property type="entry name" value="METAL TOLERANCE PROTEIN C3-RELATED"/>
    <property type="match status" value="1"/>
</dbReference>
<dbReference type="KEGG" id="pavi:110755865"/>
<evidence type="ECO:0000256" key="8">
    <source>
        <dbReference type="SAM" id="Phobius"/>
    </source>
</evidence>
<organism evidence="11 12">
    <name type="scientific">Prunus avium</name>
    <name type="common">Cherry</name>
    <name type="synonym">Cerasus avium</name>
    <dbReference type="NCBI Taxonomy" id="42229"/>
    <lineage>
        <taxon>Eukaryota</taxon>
        <taxon>Viridiplantae</taxon>
        <taxon>Streptophyta</taxon>
        <taxon>Embryophyta</taxon>
        <taxon>Tracheophyta</taxon>
        <taxon>Spermatophyta</taxon>
        <taxon>Magnoliopsida</taxon>
        <taxon>eudicotyledons</taxon>
        <taxon>Gunneridae</taxon>
        <taxon>Pentapetalae</taxon>
        <taxon>rosids</taxon>
        <taxon>fabids</taxon>
        <taxon>Rosales</taxon>
        <taxon>Rosaceae</taxon>
        <taxon>Amygdaloideae</taxon>
        <taxon>Amygdaleae</taxon>
        <taxon>Prunus</taxon>
    </lineage>
</organism>
<dbReference type="InterPro" id="IPR050291">
    <property type="entry name" value="CDF_Transporter"/>
</dbReference>
<dbReference type="AlphaFoldDB" id="A0A6P5SGC9"/>
<dbReference type="GeneID" id="110755865"/>
<keyword evidence="7 8" id="KW-0472">Membrane</keyword>
<feature type="transmembrane region" description="Helical" evidence="8">
    <location>
        <begin position="137"/>
        <end position="160"/>
    </location>
</feature>
<dbReference type="InterPro" id="IPR027470">
    <property type="entry name" value="Cation_efflux_CTD"/>
</dbReference>
<comment type="function">
    <text evidence="1">Involved in sequestration of excess metal in the cytoplasm into vacuoles to maintain metal homeostasis.</text>
</comment>
<keyword evidence="6 8" id="KW-1133">Transmembrane helix</keyword>
<dbReference type="Gene3D" id="3.30.70.1350">
    <property type="entry name" value="Cation efflux protein, cytoplasmic domain"/>
    <property type="match status" value="1"/>
</dbReference>
<dbReference type="FunFam" id="1.20.1510.10:FF:000015">
    <property type="entry name" value="Metal tolerance protein 4"/>
    <property type="match status" value="1"/>
</dbReference>
<evidence type="ECO:0000259" key="9">
    <source>
        <dbReference type="Pfam" id="PF01545"/>
    </source>
</evidence>
<proteinExistence type="predicted"/>
<dbReference type="InterPro" id="IPR058533">
    <property type="entry name" value="Cation_efflux_TM"/>
</dbReference>
<dbReference type="InterPro" id="IPR002524">
    <property type="entry name" value="Cation_efflux"/>
</dbReference>
<evidence type="ECO:0000256" key="3">
    <source>
        <dbReference type="ARBA" id="ARBA00022448"/>
    </source>
</evidence>
<dbReference type="GO" id="GO:0005384">
    <property type="term" value="F:manganese ion transmembrane transporter activity"/>
    <property type="evidence" value="ECO:0007669"/>
    <property type="project" value="TreeGrafter"/>
</dbReference>
<dbReference type="Pfam" id="PF16916">
    <property type="entry name" value="ZT_dimer"/>
    <property type="match status" value="1"/>
</dbReference>
<evidence type="ECO:0000313" key="12">
    <source>
        <dbReference type="RefSeq" id="XP_021812858.1"/>
    </source>
</evidence>
<dbReference type="FunFam" id="3.30.70.1350:FF:000005">
    <property type="entry name" value="Metal tolerance protein 4"/>
    <property type="match status" value="1"/>
</dbReference>
<evidence type="ECO:0000313" key="11">
    <source>
        <dbReference type="Proteomes" id="UP000515124"/>
    </source>
</evidence>
<dbReference type="GO" id="GO:0005774">
    <property type="term" value="C:vacuolar membrane"/>
    <property type="evidence" value="ECO:0007669"/>
    <property type="project" value="UniProtKB-SubCell"/>
</dbReference>
<feature type="transmembrane region" description="Helical" evidence="8">
    <location>
        <begin position="181"/>
        <end position="200"/>
    </location>
</feature>
<evidence type="ECO:0000256" key="7">
    <source>
        <dbReference type="ARBA" id="ARBA00023136"/>
    </source>
</evidence>
<evidence type="ECO:0000259" key="10">
    <source>
        <dbReference type="Pfam" id="PF16916"/>
    </source>
</evidence>
<dbReference type="NCBIfam" id="TIGR01297">
    <property type="entry name" value="CDF"/>
    <property type="match status" value="1"/>
</dbReference>
<gene>
    <name evidence="12" type="primary">LOC110755865</name>
</gene>
<keyword evidence="11" id="KW-1185">Reference proteome</keyword>